<feature type="chain" id="PRO_5043703056" evidence="10">
    <location>
        <begin position="26"/>
        <end position="863"/>
    </location>
</feature>
<protein>
    <submittedName>
        <fullName evidence="12">SMO</fullName>
    </submittedName>
</protein>
<dbReference type="AlphaFoldDB" id="A0A7R8CTX4"/>
<evidence type="ECO:0000256" key="8">
    <source>
        <dbReference type="SAM" id="MobiDB-lite"/>
    </source>
</evidence>
<keyword evidence="10" id="KW-0732">Signal</keyword>
<dbReference type="Gene3D" id="1.20.1070.10">
    <property type="entry name" value="Rhodopsin 7-helix transmembrane proteins"/>
    <property type="match status" value="1"/>
</dbReference>
<evidence type="ECO:0000313" key="13">
    <source>
        <dbReference type="Proteomes" id="UP000675881"/>
    </source>
</evidence>
<dbReference type="SMART" id="SM01330">
    <property type="entry name" value="Frizzled"/>
    <property type="match status" value="1"/>
</dbReference>
<feature type="transmembrane region" description="Helical" evidence="9">
    <location>
        <begin position="161"/>
        <end position="181"/>
    </location>
</feature>
<feature type="compositionally biased region" description="Basic residues" evidence="8">
    <location>
        <begin position="602"/>
        <end position="615"/>
    </location>
</feature>
<feature type="transmembrane region" description="Helical" evidence="9">
    <location>
        <begin position="193"/>
        <end position="213"/>
    </location>
</feature>
<comment type="subcellular location">
    <subcellularLocation>
        <location evidence="1">Membrane</location>
        <topology evidence="1">Multi-pass membrane protein</topology>
    </subcellularLocation>
</comment>
<feature type="region of interest" description="Disordered" evidence="8">
    <location>
        <begin position="598"/>
        <end position="638"/>
    </location>
</feature>
<feature type="transmembrane region" description="Helical" evidence="9">
    <location>
        <begin position="329"/>
        <end position="351"/>
    </location>
</feature>
<keyword evidence="13" id="KW-1185">Reference proteome</keyword>
<feature type="region of interest" description="Disordered" evidence="8">
    <location>
        <begin position="778"/>
        <end position="799"/>
    </location>
</feature>
<evidence type="ECO:0000256" key="3">
    <source>
        <dbReference type="ARBA" id="ARBA00022473"/>
    </source>
</evidence>
<feature type="signal peptide" evidence="10">
    <location>
        <begin position="1"/>
        <end position="25"/>
    </location>
</feature>
<gene>
    <name evidence="12" type="ORF">LSAA_8285</name>
</gene>
<dbReference type="PANTHER" id="PTHR11309">
    <property type="entry name" value="FRIZZLED"/>
    <property type="match status" value="1"/>
</dbReference>
<accession>A0A7R8CTX4</accession>
<keyword evidence="7" id="KW-0675">Receptor</keyword>
<organism evidence="12 13">
    <name type="scientific">Lepeophtheirus salmonis</name>
    <name type="common">Salmon louse</name>
    <name type="synonym">Caligus salmonis</name>
    <dbReference type="NCBI Taxonomy" id="72036"/>
    <lineage>
        <taxon>Eukaryota</taxon>
        <taxon>Metazoa</taxon>
        <taxon>Ecdysozoa</taxon>
        <taxon>Arthropoda</taxon>
        <taxon>Crustacea</taxon>
        <taxon>Multicrustacea</taxon>
        <taxon>Hexanauplia</taxon>
        <taxon>Copepoda</taxon>
        <taxon>Siphonostomatoida</taxon>
        <taxon>Caligidae</taxon>
        <taxon>Lepeophtheirus</taxon>
    </lineage>
</organism>
<evidence type="ECO:0000313" key="12">
    <source>
        <dbReference type="EMBL" id="CAF2930306.1"/>
    </source>
</evidence>
<feature type="region of interest" description="Disordered" evidence="8">
    <location>
        <begin position="744"/>
        <end position="763"/>
    </location>
</feature>
<keyword evidence="5 9" id="KW-1133">Transmembrane helix</keyword>
<evidence type="ECO:0000256" key="6">
    <source>
        <dbReference type="ARBA" id="ARBA00023136"/>
    </source>
</evidence>
<feature type="transmembrane region" description="Helical" evidence="9">
    <location>
        <begin position="246"/>
        <end position="269"/>
    </location>
</feature>
<feature type="domain" description="G-protein coupled receptors family 2 profile 2" evidence="11">
    <location>
        <begin position="158"/>
        <end position="358"/>
    </location>
</feature>
<dbReference type="GO" id="GO:0060070">
    <property type="term" value="P:canonical Wnt signaling pathway"/>
    <property type="evidence" value="ECO:0007669"/>
    <property type="project" value="TreeGrafter"/>
</dbReference>
<evidence type="ECO:0000256" key="9">
    <source>
        <dbReference type="SAM" id="Phobius"/>
    </source>
</evidence>
<dbReference type="OrthoDB" id="10064659at2759"/>
<dbReference type="PANTHER" id="PTHR11309:SF148">
    <property type="entry name" value="SECRETED FRIZZLED-RELATED PROTEIN 1"/>
    <property type="match status" value="1"/>
</dbReference>
<comment type="similarity">
    <text evidence="2">Belongs to the G-protein coupled receptor Fz/Smo family.</text>
</comment>
<dbReference type="InterPro" id="IPR000539">
    <property type="entry name" value="Frizzled/Smoothened_7TM"/>
</dbReference>
<evidence type="ECO:0000256" key="10">
    <source>
        <dbReference type="SAM" id="SignalP"/>
    </source>
</evidence>
<sequence length="863" mass="95670">MKEVSFGFLGSVTLVLLVEWIPGYADGVEQDCWSQESKICVPSNSSTCFGSPFPYSFIPEDAELGLFGVMDIFEADPEMLTLGVPKALCKALKGPCRALKQEYLPLSLQSQWDRAFMCRGKSFCEREIAGGTRDILKFPESHEGCFPPDKTPEQYGKIQSLIGIGVLAALSTSSFATATLILDWKSSSYPNRIIFYINLCGLLFISGWGLPFLQGDNSFVCNPDNTRRVQEPGEGQDLACVALFVLIYYFGLSSALWYAILTFSWNSLFSSMGLLSAMSQREILLKRTPYFHMIAWSVPAVLAIAIISLNGVEGDPLTGICFVSKSSPSFYFGFVIAPIAGICVISTFFVVSSVKSLVLAEKSAIEIAGISARSRRIRSTTVKIVIYSCIYFTCFFITVFSSVWIFSGYEEERNEAILKMYLGGEEFHKPLKYSEIVILPTFLSVIASASWVWNKNTFKSWRKFFRRRFNSSEERMKDKKKDLALEGRLSLTFESSRFDPVGVGNPSHFDDRGGVSSGDFSSTWAAALPRLVQRRGALVGGELINPQQQRRSSLDSEVSSVNRSRFSWMESRRQSFESQASSVPAFDMDRLQAIYDQAISSSKKRPKKRSKKRKLIFSSSSRPESRMSSRRNSIGSSSFVCAKESSSATVITLDPRKLMDTRHSSKRFISSPKEFFELKEKLKVLQTSSVDLDDSSKKMGNVTGTTTILSGGEEEEEGRERRTVSIQTSFTDLSGLTQVVHKSELGTQTTPPPGASDSSSQTIPHPIEPVVIQITDEHESSSFPSSAGGTGSGDGSGNQYELFLKEDKHEHRGPPLHNRGRRGAIIETSFKHLKDDLELYRLSSGVISRPLPASPLIDTSSTS</sequence>
<feature type="transmembrane region" description="Helical" evidence="9">
    <location>
        <begin position="384"/>
        <end position="406"/>
    </location>
</feature>
<evidence type="ECO:0000256" key="5">
    <source>
        <dbReference type="ARBA" id="ARBA00022989"/>
    </source>
</evidence>
<dbReference type="GO" id="GO:0016020">
    <property type="term" value="C:membrane"/>
    <property type="evidence" value="ECO:0007669"/>
    <property type="project" value="UniProtKB-SubCell"/>
</dbReference>
<dbReference type="InterPro" id="IPR015526">
    <property type="entry name" value="Frizzled/SFRP"/>
</dbReference>
<keyword evidence="4 9" id="KW-0812">Transmembrane</keyword>
<keyword evidence="6 9" id="KW-0472">Membrane</keyword>
<evidence type="ECO:0000256" key="7">
    <source>
        <dbReference type="ARBA" id="ARBA00023170"/>
    </source>
</evidence>
<evidence type="ECO:0000256" key="1">
    <source>
        <dbReference type="ARBA" id="ARBA00004141"/>
    </source>
</evidence>
<feature type="transmembrane region" description="Helical" evidence="9">
    <location>
        <begin position="436"/>
        <end position="453"/>
    </location>
</feature>
<evidence type="ECO:0000256" key="4">
    <source>
        <dbReference type="ARBA" id="ARBA00022692"/>
    </source>
</evidence>
<dbReference type="GO" id="GO:0005615">
    <property type="term" value="C:extracellular space"/>
    <property type="evidence" value="ECO:0007669"/>
    <property type="project" value="TreeGrafter"/>
</dbReference>
<dbReference type="GO" id="GO:0035567">
    <property type="term" value="P:non-canonical Wnt signaling pathway"/>
    <property type="evidence" value="ECO:0007669"/>
    <property type="project" value="TreeGrafter"/>
</dbReference>
<reference evidence="12" key="1">
    <citation type="submission" date="2021-02" db="EMBL/GenBank/DDBJ databases">
        <authorList>
            <person name="Bekaert M."/>
        </authorList>
    </citation>
    <scope>NUCLEOTIDE SEQUENCE</scope>
    <source>
        <strain evidence="12">IoA-00</strain>
    </source>
</reference>
<proteinExistence type="inferred from homology"/>
<feature type="transmembrane region" description="Helical" evidence="9">
    <location>
        <begin position="290"/>
        <end position="309"/>
    </location>
</feature>
<dbReference type="EMBL" id="HG994583">
    <property type="protein sequence ID" value="CAF2930306.1"/>
    <property type="molecule type" value="Genomic_DNA"/>
</dbReference>
<keyword evidence="3" id="KW-0217">Developmental protein</keyword>
<evidence type="ECO:0000259" key="11">
    <source>
        <dbReference type="PROSITE" id="PS50261"/>
    </source>
</evidence>
<dbReference type="GO" id="GO:0017147">
    <property type="term" value="F:Wnt-protein binding"/>
    <property type="evidence" value="ECO:0007669"/>
    <property type="project" value="TreeGrafter"/>
</dbReference>
<dbReference type="PRINTS" id="PR00489">
    <property type="entry name" value="FRIZZLED"/>
</dbReference>
<name>A0A7R8CTX4_LEPSM</name>
<dbReference type="PROSITE" id="PS50261">
    <property type="entry name" value="G_PROTEIN_RECEP_F2_4"/>
    <property type="match status" value="1"/>
</dbReference>
<dbReference type="Proteomes" id="UP000675881">
    <property type="component" value="Chromosome 4"/>
</dbReference>
<dbReference type="Pfam" id="PF01534">
    <property type="entry name" value="Frizzled"/>
    <property type="match status" value="1"/>
</dbReference>
<feature type="region of interest" description="Disordered" evidence="8">
    <location>
        <begin position="693"/>
        <end position="720"/>
    </location>
</feature>
<dbReference type="InterPro" id="IPR017981">
    <property type="entry name" value="GPCR_2-like_7TM"/>
</dbReference>
<dbReference type="GO" id="GO:0004888">
    <property type="term" value="F:transmembrane signaling receptor activity"/>
    <property type="evidence" value="ECO:0007669"/>
    <property type="project" value="InterPro"/>
</dbReference>
<evidence type="ECO:0000256" key="2">
    <source>
        <dbReference type="ARBA" id="ARBA00008077"/>
    </source>
</evidence>